<reference evidence="13 14" key="1">
    <citation type="journal article" date="2018" name="Front. Microbiol.">
        <title>Description and Comparative Genomics of Macrococcus caseolyticus subsp. hominis subsp. nov., Macrococcus goetzii sp. nov., Macrococcus epidermidis sp. nov., and Macrococcus bohemicus sp. nov., Novel Macrococci From Human Clinical Material With Virulence Potential and Suspected Uptake of Foreign DNA by Natural Transformation.</title>
        <authorList>
            <person name="Maslanova I."/>
            <person name="Wertheimer Z."/>
            <person name="Sedlacek I."/>
            <person name="Svec P."/>
            <person name="Indrakova A."/>
            <person name="Kovarovic V."/>
            <person name="Schumann P."/>
            <person name="Sproer C."/>
            <person name="Kralova S."/>
            <person name="Sedo O."/>
            <person name="Kristofova L."/>
            <person name="Vrbovska V."/>
            <person name="Fuzik T."/>
            <person name="Petras P."/>
            <person name="Zdrahal Z."/>
            <person name="Ruzickova V."/>
            <person name="Doskar J."/>
            <person name="Pantucek R."/>
        </authorList>
    </citation>
    <scope>NUCLEOTIDE SEQUENCE [LARGE SCALE GENOMIC DNA]</scope>
    <source>
        <strain evidence="13 14">03/115</strain>
    </source>
</reference>
<evidence type="ECO:0000256" key="9">
    <source>
        <dbReference type="ARBA" id="ARBA00023141"/>
    </source>
</evidence>
<evidence type="ECO:0000256" key="3">
    <source>
        <dbReference type="ARBA" id="ARBA00012154"/>
    </source>
</evidence>
<sequence length="168" mass="19328">MAIVLIGFMGAGKTTIGELLSRKMDLPFIDLDKAIVEKENLSIPEIFEKYGASYFRKLEHDVLKTYINKNMIIATGGGIIENPNNLEILQKNNLNIWVDTNIDTVYNRIVGDTNRPNAQNKSFEEIKELYNSRISRYNEIAYIKVYNEHDVTLSVQEIHNQIMTDDEN</sequence>
<feature type="binding site" evidence="11">
    <location>
        <position position="115"/>
    </location>
    <ligand>
        <name>ATP</name>
        <dbReference type="ChEBI" id="CHEBI:30616"/>
    </ligand>
</feature>
<evidence type="ECO:0000313" key="13">
    <source>
        <dbReference type="EMBL" id="RAK50363.1"/>
    </source>
</evidence>
<feature type="binding site" evidence="11">
    <location>
        <position position="56"/>
    </location>
    <ligand>
        <name>substrate</name>
    </ligand>
</feature>
<dbReference type="OrthoDB" id="9800332at2"/>
<name>A0A328A744_9STAP</name>
<keyword evidence="8 11" id="KW-0067">ATP-binding</keyword>
<dbReference type="GO" id="GO:0009073">
    <property type="term" value="P:aromatic amino acid family biosynthetic process"/>
    <property type="evidence" value="ECO:0007669"/>
    <property type="project" value="UniProtKB-KW"/>
</dbReference>
<keyword evidence="9 11" id="KW-0057">Aromatic amino acid biosynthesis</keyword>
<evidence type="ECO:0000256" key="2">
    <source>
        <dbReference type="ARBA" id="ARBA00006997"/>
    </source>
</evidence>
<evidence type="ECO:0000256" key="4">
    <source>
        <dbReference type="ARBA" id="ARBA00022605"/>
    </source>
</evidence>
<dbReference type="Pfam" id="PF01202">
    <property type="entry name" value="SKI"/>
    <property type="match status" value="1"/>
</dbReference>
<dbReference type="EC" id="2.7.1.71" evidence="3 11"/>
<dbReference type="RefSeq" id="WP_096076367.1">
    <property type="nucleotide sequence ID" value="NZ_CP079981.1"/>
</dbReference>
<comment type="cofactor">
    <cofactor evidence="11">
        <name>Mg(2+)</name>
        <dbReference type="ChEBI" id="CHEBI:18420"/>
    </cofactor>
    <text evidence="11">Binds 1 Mg(2+) ion per subunit.</text>
</comment>
<dbReference type="Proteomes" id="UP000249579">
    <property type="component" value="Unassembled WGS sequence"/>
</dbReference>
<dbReference type="AlphaFoldDB" id="A0A328A744"/>
<dbReference type="Gene3D" id="3.40.50.300">
    <property type="entry name" value="P-loop containing nucleotide triphosphate hydrolases"/>
    <property type="match status" value="1"/>
</dbReference>
<evidence type="ECO:0000313" key="14">
    <source>
        <dbReference type="Proteomes" id="UP000249579"/>
    </source>
</evidence>
<dbReference type="HAMAP" id="MF_00109">
    <property type="entry name" value="Shikimate_kinase"/>
    <property type="match status" value="1"/>
</dbReference>
<dbReference type="Proteomes" id="UP000826802">
    <property type="component" value="Chromosome"/>
</dbReference>
<evidence type="ECO:0000313" key="12">
    <source>
        <dbReference type="EMBL" id="QYA41508.1"/>
    </source>
</evidence>
<comment type="function">
    <text evidence="11">Catalyzes the specific phosphorylation of the 3-hydroxyl group of shikimic acid using ATP as a cosubstrate.</text>
</comment>
<dbReference type="PRINTS" id="PR01100">
    <property type="entry name" value="SHIKIMTKNASE"/>
</dbReference>
<feature type="binding site" evidence="11">
    <location>
        <position position="32"/>
    </location>
    <ligand>
        <name>substrate</name>
    </ligand>
</feature>
<proteinExistence type="inferred from homology"/>
<dbReference type="InterPro" id="IPR031322">
    <property type="entry name" value="Shikimate/glucono_kinase"/>
</dbReference>
<evidence type="ECO:0000256" key="11">
    <source>
        <dbReference type="HAMAP-Rule" id="MF_00109"/>
    </source>
</evidence>
<keyword evidence="15" id="KW-1185">Reference proteome</keyword>
<evidence type="ECO:0000256" key="8">
    <source>
        <dbReference type="ARBA" id="ARBA00022840"/>
    </source>
</evidence>
<dbReference type="GO" id="GO:0005524">
    <property type="term" value="F:ATP binding"/>
    <property type="evidence" value="ECO:0007669"/>
    <property type="project" value="UniProtKB-UniRule"/>
</dbReference>
<dbReference type="InterPro" id="IPR023000">
    <property type="entry name" value="Shikimate_kinase_CS"/>
</dbReference>
<protein>
    <recommendedName>
        <fullName evidence="3 11">Shikimate kinase</fullName>
        <shortName evidence="11">SK</shortName>
        <ecNumber evidence="3 11">2.7.1.71</ecNumber>
    </recommendedName>
</protein>
<feature type="binding site" evidence="11">
    <location>
        <position position="77"/>
    </location>
    <ligand>
        <name>substrate</name>
    </ligand>
</feature>
<comment type="subcellular location">
    <subcellularLocation>
        <location evidence="11">Cytoplasm</location>
    </subcellularLocation>
</comment>
<evidence type="ECO:0000313" key="15">
    <source>
        <dbReference type="Proteomes" id="UP000826802"/>
    </source>
</evidence>
<feature type="binding site" evidence="11">
    <location>
        <begin position="10"/>
        <end position="15"/>
    </location>
    <ligand>
        <name>ATP</name>
        <dbReference type="ChEBI" id="CHEBI:30616"/>
    </ligand>
</feature>
<keyword evidence="11" id="KW-0460">Magnesium</keyword>
<comment type="similarity">
    <text evidence="2 11">Belongs to the shikimate kinase family.</text>
</comment>
<dbReference type="GO" id="GO:0004765">
    <property type="term" value="F:shikimate kinase activity"/>
    <property type="evidence" value="ECO:0007669"/>
    <property type="project" value="UniProtKB-UniRule"/>
</dbReference>
<dbReference type="GO" id="GO:0009423">
    <property type="term" value="P:chorismate biosynthetic process"/>
    <property type="evidence" value="ECO:0007669"/>
    <property type="project" value="UniProtKB-UniRule"/>
</dbReference>
<dbReference type="InterPro" id="IPR000623">
    <property type="entry name" value="Shikimate_kinase/TSH1"/>
</dbReference>
<evidence type="ECO:0000256" key="5">
    <source>
        <dbReference type="ARBA" id="ARBA00022679"/>
    </source>
</evidence>
<dbReference type="UniPathway" id="UPA00053">
    <property type="reaction ID" value="UER00088"/>
</dbReference>
<feature type="binding site" evidence="11">
    <location>
        <position position="133"/>
    </location>
    <ligand>
        <name>substrate</name>
    </ligand>
</feature>
<accession>A0A328A744</accession>
<dbReference type="PROSITE" id="PS01128">
    <property type="entry name" value="SHIKIMATE_KINASE"/>
    <property type="match status" value="1"/>
</dbReference>
<feature type="binding site" evidence="11">
    <location>
        <position position="14"/>
    </location>
    <ligand>
        <name>Mg(2+)</name>
        <dbReference type="ChEBI" id="CHEBI:18420"/>
    </ligand>
</feature>
<organism evidence="13 14">
    <name type="scientific">Macrococcoides bohemicum</name>
    <dbReference type="NCBI Taxonomy" id="1903056"/>
    <lineage>
        <taxon>Bacteria</taxon>
        <taxon>Bacillati</taxon>
        <taxon>Bacillota</taxon>
        <taxon>Bacilli</taxon>
        <taxon>Bacillales</taxon>
        <taxon>Staphylococcaceae</taxon>
        <taxon>Macrococcoides</taxon>
    </lineage>
</organism>
<dbReference type="GO" id="GO:0000287">
    <property type="term" value="F:magnesium ion binding"/>
    <property type="evidence" value="ECO:0007669"/>
    <property type="project" value="UniProtKB-UniRule"/>
</dbReference>
<evidence type="ECO:0000256" key="10">
    <source>
        <dbReference type="ARBA" id="ARBA00048567"/>
    </source>
</evidence>
<dbReference type="EMBL" id="PZJG01000001">
    <property type="protein sequence ID" value="RAK50363.1"/>
    <property type="molecule type" value="Genomic_DNA"/>
</dbReference>
<keyword evidence="6 11" id="KW-0547">Nucleotide-binding</keyword>
<keyword evidence="11" id="KW-0963">Cytoplasm</keyword>
<comment type="catalytic activity">
    <reaction evidence="10 11">
        <text>shikimate + ATP = 3-phosphoshikimate + ADP + H(+)</text>
        <dbReference type="Rhea" id="RHEA:13121"/>
        <dbReference type="ChEBI" id="CHEBI:15378"/>
        <dbReference type="ChEBI" id="CHEBI:30616"/>
        <dbReference type="ChEBI" id="CHEBI:36208"/>
        <dbReference type="ChEBI" id="CHEBI:145989"/>
        <dbReference type="ChEBI" id="CHEBI:456216"/>
        <dbReference type="EC" id="2.7.1.71"/>
    </reaction>
</comment>
<dbReference type="PANTHER" id="PTHR21087:SF16">
    <property type="entry name" value="SHIKIMATE KINASE 1, CHLOROPLASTIC"/>
    <property type="match status" value="1"/>
</dbReference>
<dbReference type="SUPFAM" id="SSF52540">
    <property type="entry name" value="P-loop containing nucleoside triphosphate hydrolases"/>
    <property type="match status" value="1"/>
</dbReference>
<comment type="subunit">
    <text evidence="11">Monomer.</text>
</comment>
<keyword evidence="5 11" id="KW-0808">Transferase</keyword>
<evidence type="ECO:0000256" key="7">
    <source>
        <dbReference type="ARBA" id="ARBA00022777"/>
    </source>
</evidence>
<comment type="caution">
    <text evidence="11">Lacks conserved residue(s) required for the propagation of feature annotation.</text>
</comment>
<keyword evidence="11" id="KW-0479">Metal-binding</keyword>
<gene>
    <name evidence="11" type="primary">aroK</name>
    <name evidence="13" type="ORF">BHX94_02555</name>
    <name evidence="12" type="ORF">KYI11_07605</name>
</gene>
<keyword evidence="4 11" id="KW-0028">Amino-acid biosynthesis</keyword>
<dbReference type="GO" id="GO:0008652">
    <property type="term" value="P:amino acid biosynthetic process"/>
    <property type="evidence" value="ECO:0007669"/>
    <property type="project" value="UniProtKB-KW"/>
</dbReference>
<dbReference type="PANTHER" id="PTHR21087">
    <property type="entry name" value="SHIKIMATE KINASE"/>
    <property type="match status" value="1"/>
</dbReference>
<evidence type="ECO:0000256" key="6">
    <source>
        <dbReference type="ARBA" id="ARBA00022741"/>
    </source>
</evidence>
<dbReference type="GO" id="GO:0005829">
    <property type="term" value="C:cytosol"/>
    <property type="evidence" value="ECO:0007669"/>
    <property type="project" value="TreeGrafter"/>
</dbReference>
<comment type="pathway">
    <text evidence="1 11">Metabolic intermediate biosynthesis; chorismate biosynthesis; chorismate from D-erythrose 4-phosphate and phosphoenolpyruvate: step 5/7.</text>
</comment>
<dbReference type="CDD" id="cd00464">
    <property type="entry name" value="SK"/>
    <property type="match status" value="1"/>
</dbReference>
<keyword evidence="7 11" id="KW-0418">Kinase</keyword>
<dbReference type="InterPro" id="IPR027417">
    <property type="entry name" value="P-loop_NTPase"/>
</dbReference>
<dbReference type="EMBL" id="CP079981">
    <property type="protein sequence ID" value="QYA41508.1"/>
    <property type="molecule type" value="Genomic_DNA"/>
</dbReference>
<evidence type="ECO:0000256" key="1">
    <source>
        <dbReference type="ARBA" id="ARBA00004842"/>
    </source>
</evidence>
<reference evidence="12 15" key="2">
    <citation type="submission" date="2021-07" db="EMBL/GenBank/DDBJ databases">
        <title>Prevalence and characterization of methicillin-resistant Macrococcus spp. in food producing animals and meat in Switzerland in 2019.</title>
        <authorList>
            <person name="Keller J.E."/>
            <person name="Schwendener S."/>
            <person name="Neuenschwander J."/>
            <person name="Overesch G."/>
            <person name="Perreten V."/>
        </authorList>
    </citation>
    <scope>NUCLEOTIDE SEQUENCE [LARGE SCALE GENOMIC DNA]</scope>
    <source>
        <strain evidence="12 15">19Msa0936</strain>
    </source>
</reference>